<dbReference type="AlphaFoldDB" id="A0A1Y2JJF4"/>
<protein>
    <submittedName>
        <fullName evidence="1">Uncharacterized protein</fullName>
    </submittedName>
</protein>
<proteinExistence type="predicted"/>
<organism evidence="1 2">
    <name type="scientific">Bradyrhizobium japonicum</name>
    <dbReference type="NCBI Taxonomy" id="375"/>
    <lineage>
        <taxon>Bacteria</taxon>
        <taxon>Pseudomonadati</taxon>
        <taxon>Pseudomonadota</taxon>
        <taxon>Alphaproteobacteria</taxon>
        <taxon>Hyphomicrobiales</taxon>
        <taxon>Nitrobacteraceae</taxon>
        <taxon>Bradyrhizobium</taxon>
    </lineage>
</organism>
<reference evidence="1 2" key="1">
    <citation type="submission" date="2017-03" db="EMBL/GenBank/DDBJ databases">
        <title>Whole genome sequences of fourteen strains of Bradyrhizobium canariense and one strain of Bradyrhizobium japonicum isolated from Lupinus (Papilionoideae: Genisteae) species in Algeria.</title>
        <authorList>
            <person name="Crovadore J."/>
            <person name="Chekireb D."/>
            <person name="Brachmann A."/>
            <person name="Chablais R."/>
            <person name="Cochard B."/>
            <person name="Lefort F."/>
        </authorList>
    </citation>
    <scope>NUCLEOTIDE SEQUENCE [LARGE SCALE GENOMIC DNA]</scope>
    <source>
        <strain evidence="1 2">UBMA197</strain>
    </source>
</reference>
<evidence type="ECO:0000313" key="1">
    <source>
        <dbReference type="EMBL" id="OSJ29797.1"/>
    </source>
</evidence>
<gene>
    <name evidence="1" type="ORF">BSZ19_26550</name>
</gene>
<dbReference type="EMBL" id="NAFL01000264">
    <property type="protein sequence ID" value="OSJ29797.1"/>
    <property type="molecule type" value="Genomic_DNA"/>
</dbReference>
<accession>A0A1Y2JJF4</accession>
<comment type="caution">
    <text evidence="1">The sequence shown here is derived from an EMBL/GenBank/DDBJ whole genome shotgun (WGS) entry which is preliminary data.</text>
</comment>
<name>A0A1Y2JJF4_BRAJP</name>
<evidence type="ECO:0000313" key="2">
    <source>
        <dbReference type="Proteomes" id="UP000193335"/>
    </source>
</evidence>
<dbReference type="Proteomes" id="UP000193335">
    <property type="component" value="Unassembled WGS sequence"/>
</dbReference>
<sequence length="64" mass="7137">MNENRFASLLGLAALKVWPDLPRDAQERLFAAAVDDGVVANDLAEFLHDRHPRTAHPPKSTRFA</sequence>